<dbReference type="Gene3D" id="1.10.150.720">
    <property type="entry name" value="Haloacid dehalogenase-like hydrolase"/>
    <property type="match status" value="1"/>
</dbReference>
<dbReference type="InterPro" id="IPR023214">
    <property type="entry name" value="HAD_sf"/>
</dbReference>
<dbReference type="EMBL" id="MU004244">
    <property type="protein sequence ID" value="KAF2664003.1"/>
    <property type="molecule type" value="Genomic_DNA"/>
</dbReference>
<evidence type="ECO:0000313" key="2">
    <source>
        <dbReference type="Proteomes" id="UP000799302"/>
    </source>
</evidence>
<dbReference type="Proteomes" id="UP000799302">
    <property type="component" value="Unassembled WGS sequence"/>
</dbReference>
<dbReference type="GO" id="GO:0005634">
    <property type="term" value="C:nucleus"/>
    <property type="evidence" value="ECO:0007669"/>
    <property type="project" value="TreeGrafter"/>
</dbReference>
<dbReference type="OrthoDB" id="444127at2759"/>
<dbReference type="Pfam" id="PF13242">
    <property type="entry name" value="Hydrolase_like"/>
    <property type="match status" value="1"/>
</dbReference>
<reference evidence="1" key="1">
    <citation type="journal article" date="2020" name="Stud. Mycol.">
        <title>101 Dothideomycetes genomes: a test case for predicting lifestyles and emergence of pathogens.</title>
        <authorList>
            <person name="Haridas S."/>
            <person name="Albert R."/>
            <person name="Binder M."/>
            <person name="Bloem J."/>
            <person name="Labutti K."/>
            <person name="Salamov A."/>
            <person name="Andreopoulos B."/>
            <person name="Baker S."/>
            <person name="Barry K."/>
            <person name="Bills G."/>
            <person name="Bluhm B."/>
            <person name="Cannon C."/>
            <person name="Castanera R."/>
            <person name="Culley D."/>
            <person name="Daum C."/>
            <person name="Ezra D."/>
            <person name="Gonzalez J."/>
            <person name="Henrissat B."/>
            <person name="Kuo A."/>
            <person name="Liang C."/>
            <person name="Lipzen A."/>
            <person name="Lutzoni F."/>
            <person name="Magnuson J."/>
            <person name="Mondo S."/>
            <person name="Nolan M."/>
            <person name="Ohm R."/>
            <person name="Pangilinan J."/>
            <person name="Park H.-J."/>
            <person name="Ramirez L."/>
            <person name="Alfaro M."/>
            <person name="Sun H."/>
            <person name="Tritt A."/>
            <person name="Yoshinaga Y."/>
            <person name="Zwiers L.-H."/>
            <person name="Turgeon B."/>
            <person name="Goodwin S."/>
            <person name="Spatafora J."/>
            <person name="Crous P."/>
            <person name="Grigoriev I."/>
        </authorList>
    </citation>
    <scope>NUCLEOTIDE SEQUENCE</scope>
    <source>
        <strain evidence="1">CBS 115976</strain>
    </source>
</reference>
<proteinExistence type="predicted"/>
<dbReference type="Gene3D" id="3.40.50.1000">
    <property type="entry name" value="HAD superfamily/HAD-like"/>
    <property type="match status" value="1"/>
</dbReference>
<dbReference type="InterPro" id="IPR036412">
    <property type="entry name" value="HAD-like_sf"/>
</dbReference>
<dbReference type="PANTHER" id="PTHR46191:SF2">
    <property type="entry name" value="HALOACID DEHALOGENASE-LIKE HYDROLASE DOMAIN-CONTAINING PROTEIN 3"/>
    <property type="match status" value="1"/>
</dbReference>
<evidence type="ECO:0008006" key="3">
    <source>
        <dbReference type="Google" id="ProtNLM"/>
    </source>
</evidence>
<dbReference type="PANTHER" id="PTHR46191">
    <property type="match status" value="1"/>
</dbReference>
<dbReference type="InterPro" id="IPR044924">
    <property type="entry name" value="HAD-SF_hydro_IA_REG-2-like_cap"/>
</dbReference>
<evidence type="ECO:0000313" key="1">
    <source>
        <dbReference type="EMBL" id="KAF2664003.1"/>
    </source>
</evidence>
<dbReference type="SUPFAM" id="SSF56784">
    <property type="entry name" value="HAD-like"/>
    <property type="match status" value="1"/>
</dbReference>
<gene>
    <name evidence="1" type="ORF">BT63DRAFT_461120</name>
</gene>
<organism evidence="1 2">
    <name type="scientific">Microthyrium microscopicum</name>
    <dbReference type="NCBI Taxonomy" id="703497"/>
    <lineage>
        <taxon>Eukaryota</taxon>
        <taxon>Fungi</taxon>
        <taxon>Dikarya</taxon>
        <taxon>Ascomycota</taxon>
        <taxon>Pezizomycotina</taxon>
        <taxon>Dothideomycetes</taxon>
        <taxon>Dothideomycetes incertae sedis</taxon>
        <taxon>Microthyriales</taxon>
        <taxon>Microthyriaceae</taxon>
        <taxon>Microthyrium</taxon>
    </lineage>
</organism>
<dbReference type="InterPro" id="IPR051828">
    <property type="entry name" value="HAD-like_hydrolase_domain"/>
</dbReference>
<sequence length="293" mass="32560">MTARRPILVALDAFGTIFSPRKPIGEQYVSVAEEHGLKGLSVDGVNRSFKSAFKHMSQEHPNYGKISDMKSSNLWWYELINRTFSPHLSTEKQQMMPPGLAPALLHRFSSSLGYQVHDDAARLLEKLKSLRAQLAATDQQLVVGVLSNSDDRVPSILRSLGFQVSLPGLSDTPQAINAPTPNDHCQFVALSYDIGYEKPSAQIFDYAAVLVREYLISSSRKTCPITKLYIGDDVEKDIKGANDAGWHSILIDRNDKSIAGIKDPLQLFKRMESASKNGQVFNERVSSLLEPEN</sequence>
<protein>
    <recommendedName>
        <fullName evidence="3">HAD-like protein</fullName>
    </recommendedName>
</protein>
<dbReference type="AlphaFoldDB" id="A0A6A6TYD5"/>
<keyword evidence="2" id="KW-1185">Reference proteome</keyword>
<name>A0A6A6TYD5_9PEZI</name>
<accession>A0A6A6TYD5</accession>